<name>A0A7J5XKI9_DISMA</name>
<evidence type="ECO:0000313" key="1">
    <source>
        <dbReference type="EMBL" id="KAF3837606.1"/>
    </source>
</evidence>
<reference evidence="1 2" key="1">
    <citation type="submission" date="2020-03" db="EMBL/GenBank/DDBJ databases">
        <title>Dissostichus mawsoni Genome sequencing and assembly.</title>
        <authorList>
            <person name="Park H."/>
        </authorList>
    </citation>
    <scope>NUCLEOTIDE SEQUENCE [LARGE SCALE GENOMIC DNA]</scope>
    <source>
        <strain evidence="1">DM0001</strain>
        <tissue evidence="1">Muscle</tissue>
    </source>
</reference>
<gene>
    <name evidence="1" type="ORF">F7725_005070</name>
</gene>
<keyword evidence="2" id="KW-1185">Reference proteome</keyword>
<dbReference type="AlphaFoldDB" id="A0A7J5XKI9"/>
<accession>A0A7J5XKI9</accession>
<proteinExistence type="predicted"/>
<protein>
    <submittedName>
        <fullName evidence="1">Uncharacterized protein</fullName>
    </submittedName>
</protein>
<sequence>MEEGHVTCRLIPDGDAIFVEISRGGVGHLCSTVYKSLNPVFYEKCFSSAFCFHEGIQKEPAYQVLSGGAFRDTMKFISSHVSVR</sequence>
<dbReference type="EMBL" id="JAAKFY010000023">
    <property type="protein sequence ID" value="KAF3837606.1"/>
    <property type="molecule type" value="Genomic_DNA"/>
</dbReference>
<evidence type="ECO:0000313" key="2">
    <source>
        <dbReference type="Proteomes" id="UP000518266"/>
    </source>
</evidence>
<organism evidence="1 2">
    <name type="scientific">Dissostichus mawsoni</name>
    <name type="common">Antarctic cod</name>
    <dbReference type="NCBI Taxonomy" id="36200"/>
    <lineage>
        <taxon>Eukaryota</taxon>
        <taxon>Metazoa</taxon>
        <taxon>Chordata</taxon>
        <taxon>Craniata</taxon>
        <taxon>Vertebrata</taxon>
        <taxon>Euteleostomi</taxon>
        <taxon>Actinopterygii</taxon>
        <taxon>Neopterygii</taxon>
        <taxon>Teleostei</taxon>
        <taxon>Neoteleostei</taxon>
        <taxon>Acanthomorphata</taxon>
        <taxon>Eupercaria</taxon>
        <taxon>Perciformes</taxon>
        <taxon>Notothenioidei</taxon>
        <taxon>Nototheniidae</taxon>
        <taxon>Dissostichus</taxon>
    </lineage>
</organism>
<dbReference type="Proteomes" id="UP000518266">
    <property type="component" value="Unassembled WGS sequence"/>
</dbReference>
<comment type="caution">
    <text evidence="1">The sequence shown here is derived from an EMBL/GenBank/DDBJ whole genome shotgun (WGS) entry which is preliminary data.</text>
</comment>